<feature type="coiled-coil region" evidence="3">
    <location>
        <begin position="214"/>
        <end position="274"/>
    </location>
</feature>
<keyword evidence="8" id="KW-1185">Reference proteome</keyword>
<dbReference type="InterPro" id="IPR058636">
    <property type="entry name" value="Beta-barrel_YknX"/>
</dbReference>
<dbReference type="Proteomes" id="UP000298460">
    <property type="component" value="Unassembled WGS sequence"/>
</dbReference>
<evidence type="ECO:0000256" key="4">
    <source>
        <dbReference type="SAM" id="MobiDB-lite"/>
    </source>
</evidence>
<name>A0A4Z0RF34_9FIRM</name>
<gene>
    <name evidence="7" type="ORF">E4K67_00900</name>
</gene>
<keyword evidence="2 3" id="KW-0175">Coiled coil</keyword>
<dbReference type="PANTHER" id="PTHR32347">
    <property type="entry name" value="EFFLUX SYSTEM COMPONENT YKNX-RELATED"/>
    <property type="match status" value="1"/>
</dbReference>
<comment type="subcellular location">
    <subcellularLocation>
        <location evidence="1">Cell envelope</location>
    </subcellularLocation>
</comment>
<comment type="caution">
    <text evidence="7">The sequence shown here is derived from an EMBL/GenBank/DDBJ whole genome shotgun (WGS) entry which is preliminary data.</text>
</comment>
<dbReference type="SUPFAM" id="SSF111369">
    <property type="entry name" value="HlyD-like secretion proteins"/>
    <property type="match status" value="2"/>
</dbReference>
<feature type="coiled-coil region" evidence="3">
    <location>
        <begin position="126"/>
        <end position="183"/>
    </location>
</feature>
<evidence type="ECO:0000259" key="5">
    <source>
        <dbReference type="Pfam" id="PF25917"/>
    </source>
</evidence>
<dbReference type="InterPro" id="IPR058625">
    <property type="entry name" value="MdtA-like_BSH"/>
</dbReference>
<evidence type="ECO:0000256" key="3">
    <source>
        <dbReference type="SAM" id="Coils"/>
    </source>
</evidence>
<dbReference type="Gene3D" id="1.10.287.470">
    <property type="entry name" value="Helix hairpin bin"/>
    <property type="match status" value="1"/>
</dbReference>
<evidence type="ECO:0000256" key="2">
    <source>
        <dbReference type="ARBA" id="ARBA00023054"/>
    </source>
</evidence>
<feature type="region of interest" description="Disordered" evidence="4">
    <location>
        <begin position="493"/>
        <end position="515"/>
    </location>
</feature>
<accession>A0A4Z0RF34</accession>
<dbReference type="GO" id="GO:0030313">
    <property type="term" value="C:cell envelope"/>
    <property type="evidence" value="ECO:0007669"/>
    <property type="project" value="UniProtKB-SubCell"/>
</dbReference>
<dbReference type="Pfam" id="PF25990">
    <property type="entry name" value="Beta-barrel_YknX"/>
    <property type="match status" value="1"/>
</dbReference>
<feature type="domain" description="YknX-like beta-barrel" evidence="6">
    <location>
        <begin position="310"/>
        <end position="385"/>
    </location>
</feature>
<protein>
    <submittedName>
        <fullName evidence="7">HlyD family efflux transporter periplasmic adaptor subunit</fullName>
    </submittedName>
</protein>
<sequence>MNKKWVTIGVVSLMVLGGGYWTYTNVTAKPSVTTNTTTKAKMGDVKKVITATGTVNFPHSIPLQFSNNGQVVELNIKDGDSVKKGQVLARIDDAALKTTVVQQQANLMTAQAKLQSLQDGFNAQTKAEAQSALAKAQQGVATAQQNLTTAEQNTDQSYLNNQVLLAKQNVKQASDDLAKAQQQSGTASTTALNQALAALTTAENAQNGGAAQSLASAQAQYRSAQADLTSAQYKVKEQADGPTAADLQSTYANISQAQAQLDSANAKLAEATILAPTDAVVIDSGLQLYQYTTDDSMITITPTAGTGSNLEVAATIDQADIAQVKIGQKVDITLDAYPDDHSTGSVSLVALQGTTASNVTTFKVTVAVDKASEKLLSGMNANIDIVVAEASNVLTVPSEAIKTVGGKKQVIVPESAGVEGATQAQGEQAPQAGTKTNANAGKAMANAGVKTVTVEVGLDDGTNVEIKSGLTEGQEVVTGTSAAVTAKAASGFSLGGGGARATSGGGGGAAATPRP</sequence>
<reference evidence="7 8" key="1">
    <citation type="submission" date="2019-03" db="EMBL/GenBank/DDBJ databases">
        <title>Draft Genome Sequence of Desulfosporosinus fructosivorans Strain 63.6F, Isolated from Marine Sediment in the Baltic Sea.</title>
        <authorList>
            <person name="Hausmann B."/>
            <person name="Vandieken V."/>
            <person name="Pjevac P."/>
            <person name="Schreck K."/>
            <person name="Herbold C.W."/>
            <person name="Loy A."/>
        </authorList>
    </citation>
    <scope>NUCLEOTIDE SEQUENCE [LARGE SCALE GENOMIC DNA]</scope>
    <source>
        <strain evidence="7 8">63.6F</strain>
    </source>
</reference>
<dbReference type="PRINTS" id="PR01490">
    <property type="entry name" value="RTXTOXIND"/>
</dbReference>
<dbReference type="EMBL" id="SPQQ01000001">
    <property type="protein sequence ID" value="TGE40196.1"/>
    <property type="molecule type" value="Genomic_DNA"/>
</dbReference>
<dbReference type="Gene3D" id="2.40.50.100">
    <property type="match status" value="1"/>
</dbReference>
<evidence type="ECO:0000313" key="7">
    <source>
        <dbReference type="EMBL" id="TGE40196.1"/>
    </source>
</evidence>
<evidence type="ECO:0000256" key="1">
    <source>
        <dbReference type="ARBA" id="ARBA00004196"/>
    </source>
</evidence>
<feature type="domain" description="Multidrug resistance protein MdtA-like barrel-sandwich hybrid" evidence="5">
    <location>
        <begin position="68"/>
        <end position="169"/>
    </location>
</feature>
<dbReference type="InterPro" id="IPR050465">
    <property type="entry name" value="UPF0194_transport"/>
</dbReference>
<evidence type="ECO:0000259" key="6">
    <source>
        <dbReference type="Pfam" id="PF25990"/>
    </source>
</evidence>
<dbReference type="AlphaFoldDB" id="A0A4Z0RF34"/>
<dbReference type="OrthoDB" id="9791520at2"/>
<dbReference type="Gene3D" id="2.40.30.170">
    <property type="match status" value="1"/>
</dbReference>
<evidence type="ECO:0000313" key="8">
    <source>
        <dbReference type="Proteomes" id="UP000298460"/>
    </source>
</evidence>
<organism evidence="7 8">
    <name type="scientific">Desulfosporosinus fructosivorans</name>
    <dbReference type="NCBI Taxonomy" id="2018669"/>
    <lineage>
        <taxon>Bacteria</taxon>
        <taxon>Bacillati</taxon>
        <taxon>Bacillota</taxon>
        <taxon>Clostridia</taxon>
        <taxon>Eubacteriales</taxon>
        <taxon>Desulfitobacteriaceae</taxon>
        <taxon>Desulfosporosinus</taxon>
    </lineage>
</organism>
<proteinExistence type="predicted"/>
<dbReference type="Gene3D" id="6.20.50.140">
    <property type="match status" value="1"/>
</dbReference>
<dbReference type="Pfam" id="PF25917">
    <property type="entry name" value="BSH_RND"/>
    <property type="match status" value="1"/>
</dbReference>
<feature type="compositionally biased region" description="Gly residues" evidence="4">
    <location>
        <begin position="493"/>
        <end position="509"/>
    </location>
</feature>